<keyword evidence="1" id="KW-0853">WD repeat</keyword>
<evidence type="ECO:0000313" key="3">
    <source>
        <dbReference type="Proteomes" id="UP001165083"/>
    </source>
</evidence>
<reference evidence="2" key="1">
    <citation type="submission" date="2023-04" db="EMBL/GenBank/DDBJ databases">
        <title>Phytophthora lilii NBRC 32176.</title>
        <authorList>
            <person name="Ichikawa N."/>
            <person name="Sato H."/>
            <person name="Tonouchi N."/>
        </authorList>
    </citation>
    <scope>NUCLEOTIDE SEQUENCE</scope>
    <source>
        <strain evidence="2">NBRC 32176</strain>
    </source>
</reference>
<protein>
    <submittedName>
        <fullName evidence="2">Unnamed protein product</fullName>
    </submittedName>
</protein>
<accession>A0A9W6YDP0</accession>
<dbReference type="Gene3D" id="2.130.10.10">
    <property type="entry name" value="YVTN repeat-like/Quinoprotein amine dehydrogenase"/>
    <property type="match status" value="1"/>
</dbReference>
<feature type="repeat" description="WD" evidence="1">
    <location>
        <begin position="165"/>
        <end position="199"/>
    </location>
</feature>
<evidence type="ECO:0000256" key="1">
    <source>
        <dbReference type="PROSITE-ProRule" id="PRU00221"/>
    </source>
</evidence>
<dbReference type="EMBL" id="BSXW01012435">
    <property type="protein sequence ID" value="GMF64881.1"/>
    <property type="molecule type" value="Genomic_DNA"/>
</dbReference>
<dbReference type="Proteomes" id="UP001165083">
    <property type="component" value="Unassembled WGS sequence"/>
</dbReference>
<dbReference type="InterPro" id="IPR001680">
    <property type="entry name" value="WD40_rpt"/>
</dbReference>
<dbReference type="AlphaFoldDB" id="A0A9W6YDP0"/>
<comment type="caution">
    <text evidence="2">The sequence shown here is derived from an EMBL/GenBank/DDBJ whole genome shotgun (WGS) entry which is preliminary data.</text>
</comment>
<dbReference type="PROSITE" id="PS50082">
    <property type="entry name" value="WD_REPEATS_2"/>
    <property type="match status" value="1"/>
</dbReference>
<evidence type="ECO:0000313" key="2">
    <source>
        <dbReference type="EMBL" id="GMF64881.1"/>
    </source>
</evidence>
<organism evidence="2 3">
    <name type="scientific">Phytophthora lilii</name>
    <dbReference type="NCBI Taxonomy" id="2077276"/>
    <lineage>
        <taxon>Eukaryota</taxon>
        <taxon>Sar</taxon>
        <taxon>Stramenopiles</taxon>
        <taxon>Oomycota</taxon>
        <taxon>Peronosporomycetes</taxon>
        <taxon>Peronosporales</taxon>
        <taxon>Peronosporaceae</taxon>
        <taxon>Phytophthora</taxon>
    </lineage>
</organism>
<dbReference type="InterPro" id="IPR015943">
    <property type="entry name" value="WD40/YVTN_repeat-like_dom_sf"/>
</dbReference>
<name>A0A9W6YDP0_9STRA</name>
<gene>
    <name evidence="2" type="ORF">Plil01_001763300</name>
</gene>
<dbReference type="InterPro" id="IPR036322">
    <property type="entry name" value="WD40_repeat_dom_sf"/>
</dbReference>
<keyword evidence="3" id="KW-1185">Reference proteome</keyword>
<dbReference type="OrthoDB" id="114800at2759"/>
<proteinExistence type="predicted"/>
<dbReference type="SUPFAM" id="SSF50978">
    <property type="entry name" value="WD40 repeat-like"/>
    <property type="match status" value="1"/>
</dbReference>
<sequence length="279" mass="30001">MVLSLVPRKEPLAVVDETTTSSIGDNFVERVVFHPSRGSIICVKGDTLEELDVVSGALLCHITFDLLASSSMDLILPAGPHFVVGLLQSRLLVVWDLEEAVLLATSDVDKVHGCRRVTALATSLCTNRWLFFNSEGSNNVRVTRVDSPRPAREILRKSALRGGSVVSLAYSTEHHLLSSGCNDGTIQVWSILSDESDANIGRKGQETTDFATPLFAVQLTQSPVVEIVIGMCTGCGANGSSSNMFLAAAYQNRRVDVVAMNGQAHTCVASTTLYVHDVV</sequence>